<proteinExistence type="predicted"/>
<comment type="caution">
    <text evidence="2">The sequence shown here is derived from an EMBL/GenBank/DDBJ whole genome shotgun (WGS) entry which is preliminary data.</text>
</comment>
<sequence>MDKKSARLTILIDAPTKEKLEALSATVDLTVSQILRKLIKNHLNTLETPRDMPIKETLQGPLHTIN</sequence>
<protein>
    <recommendedName>
        <fullName evidence="1">Ribbon-helix-helix protein RHH domain-containing protein</fullName>
    </recommendedName>
</protein>
<dbReference type="AlphaFoldDB" id="A0A0J6GCN0"/>
<dbReference type="SUPFAM" id="SSF47598">
    <property type="entry name" value="Ribbon-helix-helix"/>
    <property type="match status" value="1"/>
</dbReference>
<evidence type="ECO:0000313" key="5">
    <source>
        <dbReference type="Proteomes" id="UP000183155"/>
    </source>
</evidence>
<feature type="domain" description="Ribbon-helix-helix protein RHH" evidence="1">
    <location>
        <begin position="1"/>
        <end position="45"/>
    </location>
</feature>
<gene>
    <name evidence="3" type="ORF">SAMN04490203_4548</name>
    <name evidence="2" type="ORF">TU78_21255</name>
</gene>
<reference evidence="2 4" key="1">
    <citation type="submission" date="2015-02" db="EMBL/GenBank/DDBJ databases">
        <title>Pseudomonas helleri sp. nov. and Pseudomonas weihenstephanensis sp. nov., isolated from raw cows milk.</title>
        <authorList>
            <person name="von Neubeck M."/>
            <person name="Huptas C."/>
            <person name="Wenning M."/>
            <person name="Scherer S."/>
        </authorList>
    </citation>
    <scope>NUCLEOTIDE SEQUENCE [LARGE SCALE GENOMIC DNA]</scope>
    <source>
        <strain evidence="2 4">DSM 21104</strain>
    </source>
</reference>
<reference evidence="3 5" key="2">
    <citation type="submission" date="2016-10" db="EMBL/GenBank/DDBJ databases">
        <authorList>
            <person name="Varghese N."/>
            <person name="Submissions S."/>
        </authorList>
    </citation>
    <scope>NUCLEOTIDE SEQUENCE [LARGE SCALE GENOMIC DNA]</scope>
    <source>
        <strain evidence="3 5">BS3652</strain>
    </source>
</reference>
<keyword evidence="5" id="KW-1185">Reference proteome</keyword>
<evidence type="ECO:0000313" key="3">
    <source>
        <dbReference type="EMBL" id="SED72409.1"/>
    </source>
</evidence>
<dbReference type="GO" id="GO:0006355">
    <property type="term" value="P:regulation of DNA-templated transcription"/>
    <property type="evidence" value="ECO:0007669"/>
    <property type="project" value="InterPro"/>
</dbReference>
<dbReference type="RefSeq" id="WP_048383778.1">
    <property type="nucleotide sequence ID" value="NZ_FNRS01000002.1"/>
</dbReference>
<dbReference type="OrthoDB" id="9181780at2"/>
<dbReference type="InterPro" id="IPR010985">
    <property type="entry name" value="Ribbon_hlx_hlx"/>
</dbReference>
<dbReference type="Proteomes" id="UP000036395">
    <property type="component" value="Unassembled WGS sequence"/>
</dbReference>
<dbReference type="EMBL" id="JYLA01000011">
    <property type="protein sequence ID" value="KMM82486.1"/>
    <property type="molecule type" value="Genomic_DNA"/>
</dbReference>
<evidence type="ECO:0000313" key="2">
    <source>
        <dbReference type="EMBL" id="KMM82486.1"/>
    </source>
</evidence>
<dbReference type="InterPro" id="IPR045559">
    <property type="entry name" value="RHH_9"/>
</dbReference>
<evidence type="ECO:0000259" key="1">
    <source>
        <dbReference type="Pfam" id="PF19839"/>
    </source>
</evidence>
<dbReference type="PATRIC" id="fig|47884.3.peg.171"/>
<dbReference type="EMBL" id="FNRS01000002">
    <property type="protein sequence ID" value="SED72409.1"/>
    <property type="molecule type" value="Genomic_DNA"/>
</dbReference>
<accession>A0A0J6GCN0</accession>
<dbReference type="Pfam" id="PF19839">
    <property type="entry name" value="RHH_9"/>
    <property type="match status" value="1"/>
</dbReference>
<evidence type="ECO:0000313" key="4">
    <source>
        <dbReference type="Proteomes" id="UP000036395"/>
    </source>
</evidence>
<name>A0A0J6GCN0_PSETA</name>
<dbReference type="Proteomes" id="UP000183155">
    <property type="component" value="Unassembled WGS sequence"/>
</dbReference>
<organism evidence="2 4">
    <name type="scientific">Pseudomonas taetrolens</name>
    <dbReference type="NCBI Taxonomy" id="47884"/>
    <lineage>
        <taxon>Bacteria</taxon>
        <taxon>Pseudomonadati</taxon>
        <taxon>Pseudomonadota</taxon>
        <taxon>Gammaproteobacteria</taxon>
        <taxon>Pseudomonadales</taxon>
        <taxon>Pseudomonadaceae</taxon>
        <taxon>Pseudomonas</taxon>
    </lineage>
</organism>